<name>A0A917M788_9BACL</name>
<reference evidence="1 2" key="1">
    <citation type="journal article" date="2014" name="Int. J. Syst. Evol. Microbiol.">
        <title>Complete genome sequence of Corynebacterium casei LMG S-19264T (=DSM 44701T), isolated from a smear-ripened cheese.</title>
        <authorList>
            <consortium name="US DOE Joint Genome Institute (JGI-PGF)"/>
            <person name="Walter F."/>
            <person name="Albersmeier A."/>
            <person name="Kalinowski J."/>
            <person name="Ruckert C."/>
        </authorList>
    </citation>
    <scope>NUCLEOTIDE SEQUENCE [LARGE SCALE GENOMIC DNA]</scope>
    <source>
        <strain evidence="1 2">CGMCC 1.15286</strain>
    </source>
</reference>
<evidence type="ECO:0000313" key="1">
    <source>
        <dbReference type="EMBL" id="GGG83594.1"/>
    </source>
</evidence>
<comment type="caution">
    <text evidence="1">The sequence shown here is derived from an EMBL/GenBank/DDBJ whole genome shotgun (WGS) entry which is preliminary data.</text>
</comment>
<dbReference type="Proteomes" id="UP000600247">
    <property type="component" value="Unassembled WGS sequence"/>
</dbReference>
<gene>
    <name evidence="1" type="ORF">GCM10010918_46610</name>
</gene>
<accession>A0A917M788</accession>
<proteinExistence type="predicted"/>
<organism evidence="1 2">
    <name type="scientific">Paenibacillus radicis</name>
    <name type="common">ex Gao et al. 2016</name>
    <dbReference type="NCBI Taxonomy" id="1737354"/>
    <lineage>
        <taxon>Bacteria</taxon>
        <taxon>Bacillati</taxon>
        <taxon>Bacillota</taxon>
        <taxon>Bacilli</taxon>
        <taxon>Bacillales</taxon>
        <taxon>Paenibacillaceae</taxon>
        <taxon>Paenibacillus</taxon>
    </lineage>
</organism>
<dbReference type="AlphaFoldDB" id="A0A917M788"/>
<sequence>MTLKWKFVIDKRKSKVFHEVTQMSGFILLPMKGVIIKAIDKSQMMLDICYLLICTEDSC</sequence>
<dbReference type="EMBL" id="BMHY01000012">
    <property type="protein sequence ID" value="GGG83594.1"/>
    <property type="molecule type" value="Genomic_DNA"/>
</dbReference>
<evidence type="ECO:0000313" key="2">
    <source>
        <dbReference type="Proteomes" id="UP000600247"/>
    </source>
</evidence>
<protein>
    <submittedName>
        <fullName evidence="1">Uncharacterized protein</fullName>
    </submittedName>
</protein>
<keyword evidence="2" id="KW-1185">Reference proteome</keyword>